<feature type="compositionally biased region" description="Pro residues" evidence="1">
    <location>
        <begin position="268"/>
        <end position="277"/>
    </location>
</feature>
<evidence type="ECO:0000313" key="3">
    <source>
        <dbReference type="EMBL" id="OAX84967.1"/>
    </source>
</evidence>
<dbReference type="AlphaFoldDB" id="A0A1B7P7U3"/>
<feature type="compositionally biased region" description="Polar residues" evidence="1">
    <location>
        <begin position="359"/>
        <end position="372"/>
    </location>
</feature>
<evidence type="ECO:0000256" key="1">
    <source>
        <dbReference type="SAM" id="MobiDB-lite"/>
    </source>
</evidence>
<reference evidence="3 4" key="1">
    <citation type="submission" date="2015-07" db="EMBL/GenBank/DDBJ databases">
        <title>Emmonsia species relationships and genome sequence.</title>
        <authorList>
            <person name="Cuomo C.A."/>
            <person name="Schwartz I.S."/>
            <person name="Kenyon C."/>
            <person name="de Hoog G.S."/>
            <person name="Govender N.P."/>
            <person name="Botha A."/>
            <person name="Moreno L."/>
            <person name="de Vries M."/>
            <person name="Munoz J.F."/>
            <person name="Stielow J.B."/>
        </authorList>
    </citation>
    <scope>NUCLEOTIDE SEQUENCE [LARGE SCALE GENOMIC DNA]</scope>
    <source>
        <strain evidence="3 4">CBS 136260</strain>
    </source>
</reference>
<organism evidence="3 4">
    <name type="scientific">Emergomyces africanus</name>
    <dbReference type="NCBI Taxonomy" id="1955775"/>
    <lineage>
        <taxon>Eukaryota</taxon>
        <taxon>Fungi</taxon>
        <taxon>Dikarya</taxon>
        <taxon>Ascomycota</taxon>
        <taxon>Pezizomycotina</taxon>
        <taxon>Eurotiomycetes</taxon>
        <taxon>Eurotiomycetidae</taxon>
        <taxon>Onygenales</taxon>
        <taxon>Ajellomycetaceae</taxon>
        <taxon>Emergomyces</taxon>
    </lineage>
</organism>
<feature type="compositionally biased region" description="Low complexity" evidence="1">
    <location>
        <begin position="505"/>
        <end position="525"/>
    </location>
</feature>
<dbReference type="EMBL" id="LGUA01000036">
    <property type="protein sequence ID" value="OAX84967.1"/>
    <property type="molecule type" value="Genomic_DNA"/>
</dbReference>
<feature type="region of interest" description="Disordered" evidence="1">
    <location>
        <begin position="238"/>
        <end position="330"/>
    </location>
</feature>
<sequence length="767" mass="86263">MSTGKTRPRLDSMPTSSISTSKRYHATVNDDVIASSDNVSPRRILPFDHGSQLNEEDTLILQEQPQDVRRPGISDGSAVCSIVNTVSMANQDKQYQMLVTEAFWGAVTFEDPQASLEFDEIYKVQPQQDHRLLNFVGKIPNFSRPLYPLPSVPGMENAPSTTPTAGTKPKLQEINKQIPLVARETETVVVTLDSESHALGHLPKDASSSTSDPYMAIPDRDEDHHKLIQPCSDHFLPVTAYPSGSPQIRNDYPHSPVNMSLHLSPENPKNPPPPEPPPLERRTHSSASRMLRKLRDHLCTPHSETPSRNSNNSFTQHQSQSHEKQSAGSGLISSWSANLKHALNYRPQRQKDESKHESTSQGQKADTNSRSGRSPPKKTSRTGMDTRDRSLSIRSKVDTRETNRSTSKPSASILSNTSSYSEKPRLPLKVSTTPLTALEEFQCTFCLLQCESKADWLIHEQRFHLEDLENFSRSYKIKDGQRDEISSLGSKLSRGKSCRRLLTKSQPQSASSSSPSHHSTQSTGTSVSANHLSEWQQANIFWNCGFCNELLRSWEDRQAHLAGHFNNGQTMRMWDPMKSPFPWRKGSAGPVDAPPHWDLPSLLALQRPTLQDSINQIAASHNPPEKTNQLDTCKSCHVPHPSLEHFDLWHQPRDTFTCPRITDFTNLAEFFEEDQDESGEMIVDWCNACDERLDRRDYLDRDIRMQHLWDFHGFGDCMGWDNCLDEGQFVLHLANAHGVNIEFIKGFVRRCRKVGDAPASMAMGGGS</sequence>
<dbReference type="InterPro" id="IPR013087">
    <property type="entry name" value="Znf_C2H2_type"/>
</dbReference>
<gene>
    <name evidence="3" type="ORF">ACJ72_00647</name>
</gene>
<accession>A0A1B7P7U3</accession>
<dbReference type="OrthoDB" id="4191915at2759"/>
<evidence type="ECO:0000259" key="2">
    <source>
        <dbReference type="SMART" id="SM00355"/>
    </source>
</evidence>
<feature type="compositionally biased region" description="Polar residues" evidence="1">
    <location>
        <begin position="302"/>
        <end position="319"/>
    </location>
</feature>
<keyword evidence="4" id="KW-1185">Reference proteome</keyword>
<comment type="caution">
    <text evidence="3">The sequence shown here is derived from an EMBL/GenBank/DDBJ whole genome shotgun (WGS) entry which is preliminary data.</text>
</comment>
<feature type="compositionally biased region" description="Polar residues" evidence="1">
    <location>
        <begin position="404"/>
        <end position="421"/>
    </location>
</feature>
<proteinExistence type="predicted"/>
<dbReference type="Proteomes" id="UP000091918">
    <property type="component" value="Unassembled WGS sequence"/>
</dbReference>
<feature type="region of interest" description="Disordered" evidence="1">
    <location>
        <begin position="347"/>
        <end position="425"/>
    </location>
</feature>
<feature type="region of interest" description="Disordered" evidence="1">
    <location>
        <begin position="1"/>
        <end position="24"/>
    </location>
</feature>
<feature type="domain" description="C2H2-type" evidence="2">
    <location>
        <begin position="542"/>
        <end position="564"/>
    </location>
</feature>
<name>A0A1B7P7U3_9EURO</name>
<protein>
    <recommendedName>
        <fullName evidence="2">C2H2-type domain-containing protein</fullName>
    </recommendedName>
</protein>
<feature type="domain" description="C2H2-type" evidence="2">
    <location>
        <begin position="441"/>
        <end position="464"/>
    </location>
</feature>
<feature type="region of interest" description="Disordered" evidence="1">
    <location>
        <begin position="199"/>
        <end position="218"/>
    </location>
</feature>
<dbReference type="SMART" id="SM00355">
    <property type="entry name" value="ZnF_C2H2"/>
    <property type="match status" value="2"/>
</dbReference>
<evidence type="ECO:0000313" key="4">
    <source>
        <dbReference type="Proteomes" id="UP000091918"/>
    </source>
</evidence>
<feature type="compositionally biased region" description="Basic and acidic residues" evidence="1">
    <location>
        <begin position="384"/>
        <end position="403"/>
    </location>
</feature>
<dbReference type="STRING" id="1658172.A0A1B7P7U3"/>
<feature type="region of interest" description="Disordered" evidence="1">
    <location>
        <begin position="503"/>
        <end position="525"/>
    </location>
</feature>
<feature type="compositionally biased region" description="Basic and acidic residues" evidence="1">
    <location>
        <begin position="349"/>
        <end position="358"/>
    </location>
</feature>